<protein>
    <submittedName>
        <fullName evidence="2">Uncharacterized protein</fullName>
    </submittedName>
</protein>
<dbReference type="EMBL" id="BIFH01000047">
    <property type="protein sequence ID" value="GCE01241.1"/>
    <property type="molecule type" value="Genomic_DNA"/>
</dbReference>
<sequence length="446" mass="48620">MVGSARRSLGGGLPLWVTLAPLLPALLPGAFAGGETRPWRRRKDAARSAALAAREAAGEAFLQLDTAQRDMMLSLETVRAVRGARGTEDALRGFAAVSLRIDEASAAYIALMDRHPLDVELETDEYDSARRELAEVASRLDAVRQELDRFGTSLGPLLADAEQALGQLPPAVDRARRAAAEAEQAVAETERAGLGSTTLAARLAAVRADLTELDRGPAALGIPGTLDVARRIEIAAGELRAEAERLPRQREEVTNRLSSLRTRAQALESRLATIEPALHRLRRDYVQSCWVDLEQVPARTRQSLGVARSRLEEAGAAAGRGEYADAVSRLATARATLKDADEAMASVSDRLHALEEVARDPEAELERTRFALRDAQRLALGGRANAEERYARRLDALVYRLEAIAAEPEQPRPDWWRFLSETRDIRAEVAATVQVIREDRAGPGPH</sequence>
<evidence type="ECO:0000256" key="1">
    <source>
        <dbReference type="SAM" id="Coils"/>
    </source>
</evidence>
<accession>A0A401Z317</accession>
<reference evidence="2 3" key="1">
    <citation type="submission" date="2018-12" db="EMBL/GenBank/DDBJ databases">
        <title>Draft genome sequence of Embleya hyalina NBRC 13850T.</title>
        <authorList>
            <person name="Komaki H."/>
            <person name="Hosoyama A."/>
            <person name="Kimura A."/>
            <person name="Ichikawa N."/>
            <person name="Tamura T."/>
        </authorList>
    </citation>
    <scope>NUCLEOTIDE SEQUENCE [LARGE SCALE GENOMIC DNA]</scope>
    <source>
        <strain evidence="2 3">NBRC 13850</strain>
    </source>
</reference>
<keyword evidence="1" id="KW-0175">Coiled coil</keyword>
<evidence type="ECO:0000313" key="2">
    <source>
        <dbReference type="EMBL" id="GCE01241.1"/>
    </source>
</evidence>
<comment type="caution">
    <text evidence="2">The sequence shown here is derived from an EMBL/GenBank/DDBJ whole genome shotgun (WGS) entry which is preliminary data.</text>
</comment>
<gene>
    <name evidence="2" type="ORF">EHYA_09004</name>
</gene>
<name>A0A401Z317_9ACTN</name>
<feature type="coiled-coil region" evidence="1">
    <location>
        <begin position="119"/>
        <end position="146"/>
    </location>
</feature>
<keyword evidence="3" id="KW-1185">Reference proteome</keyword>
<proteinExistence type="predicted"/>
<dbReference type="Proteomes" id="UP000286931">
    <property type="component" value="Unassembled WGS sequence"/>
</dbReference>
<dbReference type="AlphaFoldDB" id="A0A401Z317"/>
<organism evidence="2 3">
    <name type="scientific">Embleya hyalina</name>
    <dbReference type="NCBI Taxonomy" id="516124"/>
    <lineage>
        <taxon>Bacteria</taxon>
        <taxon>Bacillati</taxon>
        <taxon>Actinomycetota</taxon>
        <taxon>Actinomycetes</taxon>
        <taxon>Kitasatosporales</taxon>
        <taxon>Streptomycetaceae</taxon>
        <taxon>Embleya</taxon>
    </lineage>
</organism>
<evidence type="ECO:0000313" key="3">
    <source>
        <dbReference type="Proteomes" id="UP000286931"/>
    </source>
</evidence>